<evidence type="ECO:0000256" key="2">
    <source>
        <dbReference type="ARBA" id="ARBA00022801"/>
    </source>
</evidence>
<comment type="caution">
    <text evidence="6">The sequence shown here is derived from an EMBL/GenBank/DDBJ whole genome shotgun (WGS) entry which is preliminary data.</text>
</comment>
<feature type="domain" description="Glycosyl hydrolases family 39 N-terminal catalytic" evidence="5">
    <location>
        <begin position="7"/>
        <end position="476"/>
    </location>
</feature>
<protein>
    <recommendedName>
        <fullName evidence="5">Glycosyl hydrolases family 39 N-terminal catalytic domain-containing protein</fullName>
    </recommendedName>
</protein>
<gene>
    <name evidence="6" type="ORF">ICC18_32455</name>
</gene>
<dbReference type="GO" id="GO:0005975">
    <property type="term" value="P:carbohydrate metabolic process"/>
    <property type="evidence" value="ECO:0007669"/>
    <property type="project" value="InterPro"/>
</dbReference>
<reference evidence="6" key="1">
    <citation type="submission" date="2020-09" db="EMBL/GenBank/DDBJ databases">
        <title>Draft Genome Sequence of Paenibacillus sp. WST5.</title>
        <authorList>
            <person name="Bao Z."/>
        </authorList>
    </citation>
    <scope>NUCLEOTIDE SEQUENCE</scope>
    <source>
        <strain evidence="6">WST5</strain>
    </source>
</reference>
<evidence type="ECO:0000259" key="5">
    <source>
        <dbReference type="Pfam" id="PF01229"/>
    </source>
</evidence>
<evidence type="ECO:0000256" key="1">
    <source>
        <dbReference type="ARBA" id="ARBA00008875"/>
    </source>
</evidence>
<dbReference type="PANTHER" id="PTHR12631:SF8">
    <property type="entry name" value="ALPHA-L-IDURONIDASE"/>
    <property type="match status" value="1"/>
</dbReference>
<dbReference type="InterPro" id="IPR000514">
    <property type="entry name" value="Glyco_hydro_39"/>
</dbReference>
<dbReference type="SUPFAM" id="SSF51011">
    <property type="entry name" value="Glycosyl hydrolase domain"/>
    <property type="match status" value="1"/>
</dbReference>
<dbReference type="PANTHER" id="PTHR12631">
    <property type="entry name" value="ALPHA-L-IDURONIDASE"/>
    <property type="match status" value="1"/>
</dbReference>
<evidence type="ECO:0000313" key="6">
    <source>
        <dbReference type="EMBL" id="MBD0384742.1"/>
    </source>
</evidence>
<proteinExistence type="inferred from homology"/>
<sequence>MSKTFTINTAVTVGPNTRFWEAAGSDDLYWLTLEDAGQTMLNRMQRTGTCRYLRNHYTLSSRTVDGRQLGCEVYSEDEKGNVRYDFTKINAVYQEFVRRGIKPIVEYDYLPDVLARQLDRDAPEREEGLSASDKGPKDWGKWADLLKAFTRNLIDTFGQEEVRTWYFEVWNEPDGWAVEDLPTFFKMYDVFVDAVTSVDDKLRVGGPATFSMYFLRDFLHHVTRGTNHVTGKTGTRIDFVSHHIYGLSGGWVHEHPLVRPTVQRFVQEVLWIQRLLKKYPGLEHVEFHMNEWGVCSNYQRTVAQHPALEYRNSEFSALFLTKLVHLLYAVEDAFDFPTSVLLYWGFAFETSTGEFFRGNRDLLTAGGVPKPIQTAHELLAHLGEERLLVEGPKPGSSLGVLATRTGTGRLELFVYHFNELDDEPEGEENVELTLTGLGLESGTMHVSAYILDDERHNTYRAWQRLGSPSTAECADLPALLRVGELSVDETVDIPVQAGEASLRFSMPRHSMRLYVIKK</sequence>
<organism evidence="6 7">
    <name type="scientific">Paenibacillus sedimenti</name>
    <dbReference type="NCBI Taxonomy" id="2770274"/>
    <lineage>
        <taxon>Bacteria</taxon>
        <taxon>Bacillati</taxon>
        <taxon>Bacillota</taxon>
        <taxon>Bacilli</taxon>
        <taxon>Bacillales</taxon>
        <taxon>Paenibacillaceae</taxon>
        <taxon>Paenibacillus</taxon>
    </lineage>
</organism>
<dbReference type="PRINTS" id="PR00745">
    <property type="entry name" value="GLHYDRLASE39"/>
</dbReference>
<dbReference type="RefSeq" id="WP_188178501.1">
    <property type="nucleotide sequence ID" value="NZ_JACVVD010000025.1"/>
</dbReference>
<accession>A0A926KWB3</accession>
<dbReference type="AlphaFoldDB" id="A0A926KWB3"/>
<comment type="similarity">
    <text evidence="1">Belongs to the glycosyl hydrolase 39 family.</text>
</comment>
<dbReference type="InterPro" id="IPR051923">
    <property type="entry name" value="Glycosyl_Hydrolase_39"/>
</dbReference>
<evidence type="ECO:0000256" key="4">
    <source>
        <dbReference type="PIRSR" id="PIRSR600514-1"/>
    </source>
</evidence>
<dbReference type="Pfam" id="PF01229">
    <property type="entry name" value="Glyco_hydro_39"/>
    <property type="match status" value="1"/>
</dbReference>
<dbReference type="Proteomes" id="UP000650466">
    <property type="component" value="Unassembled WGS sequence"/>
</dbReference>
<dbReference type="InterPro" id="IPR017853">
    <property type="entry name" value="GH"/>
</dbReference>
<dbReference type="GO" id="GO:0004553">
    <property type="term" value="F:hydrolase activity, hydrolyzing O-glycosyl compounds"/>
    <property type="evidence" value="ECO:0007669"/>
    <property type="project" value="InterPro"/>
</dbReference>
<keyword evidence="2" id="KW-0378">Hydrolase</keyword>
<dbReference type="Gene3D" id="2.60.40.1500">
    <property type="entry name" value="Glycosyl hydrolase domain, family 39"/>
    <property type="match status" value="1"/>
</dbReference>
<dbReference type="InterPro" id="IPR049166">
    <property type="entry name" value="GH39_cat"/>
</dbReference>
<keyword evidence="3" id="KW-0326">Glycosidase</keyword>
<evidence type="ECO:0000256" key="3">
    <source>
        <dbReference type="ARBA" id="ARBA00023295"/>
    </source>
</evidence>
<dbReference type="InterPro" id="IPR049165">
    <property type="entry name" value="GH39_as"/>
</dbReference>
<evidence type="ECO:0000313" key="7">
    <source>
        <dbReference type="Proteomes" id="UP000650466"/>
    </source>
</evidence>
<dbReference type="Gene3D" id="3.20.20.80">
    <property type="entry name" value="Glycosidases"/>
    <property type="match status" value="1"/>
</dbReference>
<keyword evidence="7" id="KW-1185">Reference proteome</keyword>
<name>A0A926KWB3_9BACL</name>
<feature type="active site" description="Proton donor" evidence="4">
    <location>
        <position position="172"/>
    </location>
</feature>
<dbReference type="PROSITE" id="PS01027">
    <property type="entry name" value="GLYCOSYL_HYDROL_F39"/>
    <property type="match status" value="1"/>
</dbReference>
<dbReference type="SUPFAM" id="SSF51445">
    <property type="entry name" value="(Trans)glycosidases"/>
    <property type="match status" value="1"/>
</dbReference>
<dbReference type="EMBL" id="JACVVD010000025">
    <property type="protein sequence ID" value="MBD0384742.1"/>
    <property type="molecule type" value="Genomic_DNA"/>
</dbReference>